<dbReference type="Proteomes" id="UP000623461">
    <property type="component" value="Unassembled WGS sequence"/>
</dbReference>
<protein>
    <submittedName>
        <fullName evidence="2">Uncharacterized protein</fullName>
    </submittedName>
</protein>
<evidence type="ECO:0000313" key="3">
    <source>
        <dbReference type="Proteomes" id="UP000623461"/>
    </source>
</evidence>
<reference evidence="3" key="1">
    <citation type="journal article" date="2019" name="Int. J. Syst. Evol. Microbiol.">
        <title>The Global Catalogue of Microorganisms (GCM) 10K type strain sequencing project: providing services to taxonomists for standard genome sequencing and annotation.</title>
        <authorList>
            <consortium name="The Broad Institute Genomics Platform"/>
            <consortium name="The Broad Institute Genome Sequencing Center for Infectious Disease"/>
            <person name="Wu L."/>
            <person name="Ma J."/>
        </authorList>
    </citation>
    <scope>NUCLEOTIDE SEQUENCE [LARGE SCALE GENOMIC DNA]</scope>
    <source>
        <strain evidence="3">JCM 1365</strain>
    </source>
</reference>
<proteinExistence type="predicted"/>
<name>A0ABQ2I5P0_9MICO</name>
<evidence type="ECO:0000256" key="1">
    <source>
        <dbReference type="SAM" id="MobiDB-lite"/>
    </source>
</evidence>
<keyword evidence="3" id="KW-1185">Reference proteome</keyword>
<evidence type="ECO:0000313" key="2">
    <source>
        <dbReference type="EMBL" id="GGM98996.1"/>
    </source>
</evidence>
<gene>
    <name evidence="2" type="ORF">GCM10009721_27500</name>
</gene>
<comment type="caution">
    <text evidence="2">The sequence shown here is derived from an EMBL/GenBank/DDBJ whole genome shotgun (WGS) entry which is preliminary data.</text>
</comment>
<dbReference type="EMBL" id="BMNZ01000005">
    <property type="protein sequence ID" value="GGM98996.1"/>
    <property type="molecule type" value="Genomic_DNA"/>
</dbReference>
<organism evidence="2 3">
    <name type="scientific">Terrabacter tumescens</name>
    <dbReference type="NCBI Taxonomy" id="60443"/>
    <lineage>
        <taxon>Bacteria</taxon>
        <taxon>Bacillati</taxon>
        <taxon>Actinomycetota</taxon>
        <taxon>Actinomycetes</taxon>
        <taxon>Micrococcales</taxon>
        <taxon>Intrasporangiaceae</taxon>
        <taxon>Terrabacter</taxon>
    </lineage>
</organism>
<accession>A0ABQ2I5P0</accession>
<feature type="region of interest" description="Disordered" evidence="1">
    <location>
        <begin position="68"/>
        <end position="107"/>
    </location>
</feature>
<sequence length="107" mass="11425">MTRTGRGGDDEVAHQFDLVGKGDVEQVTGPLLGGRHGFNLGARSGPRGGKAPSKMDIRSWYKVCPGTVAPAMRRGRVTRPSSRRGSHDRPDGEVASGRERLSAQGRS</sequence>
<feature type="compositionally biased region" description="Basic residues" evidence="1">
    <location>
        <begin position="73"/>
        <end position="84"/>
    </location>
</feature>
<feature type="compositionally biased region" description="Basic and acidic residues" evidence="1">
    <location>
        <begin position="85"/>
        <end position="101"/>
    </location>
</feature>
<feature type="region of interest" description="Disordered" evidence="1">
    <location>
        <begin position="27"/>
        <end position="54"/>
    </location>
</feature>